<evidence type="ECO:0000256" key="4">
    <source>
        <dbReference type="ARBA" id="ARBA00023002"/>
    </source>
</evidence>
<dbReference type="EMBL" id="BAAAQX010000039">
    <property type="protein sequence ID" value="GAA2214208.1"/>
    <property type="molecule type" value="Genomic_DNA"/>
</dbReference>
<keyword evidence="8" id="KW-1185">Reference proteome</keyword>
<keyword evidence="2" id="KW-0349">Heme</keyword>
<organism evidence="7 8">
    <name type="scientific">Nonomuraea monospora</name>
    <dbReference type="NCBI Taxonomy" id="568818"/>
    <lineage>
        <taxon>Bacteria</taxon>
        <taxon>Bacillati</taxon>
        <taxon>Actinomycetota</taxon>
        <taxon>Actinomycetes</taxon>
        <taxon>Streptosporangiales</taxon>
        <taxon>Streptosporangiaceae</taxon>
        <taxon>Nonomuraea</taxon>
    </lineage>
</organism>
<gene>
    <name evidence="7" type="ORF">GCM10009850_096730</name>
</gene>
<dbReference type="Proteomes" id="UP001499843">
    <property type="component" value="Unassembled WGS sequence"/>
</dbReference>
<dbReference type="SUPFAM" id="SSF48264">
    <property type="entry name" value="Cytochrome P450"/>
    <property type="match status" value="1"/>
</dbReference>
<keyword evidence="3" id="KW-0479">Metal-binding</keyword>
<dbReference type="PANTHER" id="PTHR24302">
    <property type="entry name" value="CYTOCHROME P450 FAMILY 3"/>
    <property type="match status" value="1"/>
</dbReference>
<dbReference type="InterPro" id="IPR002401">
    <property type="entry name" value="Cyt_P450_E_grp-I"/>
</dbReference>
<evidence type="ECO:0000313" key="7">
    <source>
        <dbReference type="EMBL" id="GAA2214208.1"/>
    </source>
</evidence>
<evidence type="ECO:0000313" key="8">
    <source>
        <dbReference type="Proteomes" id="UP001499843"/>
    </source>
</evidence>
<dbReference type="InterPro" id="IPR050705">
    <property type="entry name" value="Cytochrome_P450_3A"/>
</dbReference>
<proteinExistence type="inferred from homology"/>
<dbReference type="Gene3D" id="1.10.630.10">
    <property type="entry name" value="Cytochrome P450"/>
    <property type="match status" value="1"/>
</dbReference>
<reference evidence="7 8" key="1">
    <citation type="journal article" date="2019" name="Int. J. Syst. Evol. Microbiol.">
        <title>The Global Catalogue of Microorganisms (GCM) 10K type strain sequencing project: providing services to taxonomists for standard genome sequencing and annotation.</title>
        <authorList>
            <consortium name="The Broad Institute Genomics Platform"/>
            <consortium name="The Broad Institute Genome Sequencing Center for Infectious Disease"/>
            <person name="Wu L."/>
            <person name="Ma J."/>
        </authorList>
    </citation>
    <scope>NUCLEOTIDE SEQUENCE [LARGE SCALE GENOMIC DNA]</scope>
    <source>
        <strain evidence="7 8">JCM 16114</strain>
    </source>
</reference>
<name>A0ABN3CY62_9ACTN</name>
<sequence>MVDGFGSGGPRHWRARLARGRREAWLTGLVRQVRDGTTTASAGSALDVVAGHRDADGDPLDARTAAVELLNVIRPTAAVAWYVAFAAHALHRRPDQRKALRDGDEAHAEAFAQEVRRFYPFAPFVGGRAVRDLSWAGERIPQGSLVLLDVYGQHHDPDLWDEPYTFNPGRFVGREPGAFELIPQGGGDPRSGHRCPGEGITLTLLRTLAARLALLDYDVPEQDLTISLRRIPTRPASGFVLTLLKSAIPSPPASSPVTAGKRPGRSGPASF</sequence>
<keyword evidence="5" id="KW-0408">Iron</keyword>
<accession>A0ABN3CY62</accession>
<dbReference type="InterPro" id="IPR001128">
    <property type="entry name" value="Cyt_P450"/>
</dbReference>
<dbReference type="PANTHER" id="PTHR24302:SF15">
    <property type="entry name" value="FATTY-ACID PEROXYGENASE"/>
    <property type="match status" value="1"/>
</dbReference>
<evidence type="ECO:0008006" key="9">
    <source>
        <dbReference type="Google" id="ProtNLM"/>
    </source>
</evidence>
<feature type="region of interest" description="Disordered" evidence="6">
    <location>
        <begin position="249"/>
        <end position="271"/>
    </location>
</feature>
<keyword evidence="4" id="KW-0560">Oxidoreductase</keyword>
<dbReference type="PRINTS" id="PR00463">
    <property type="entry name" value="EP450I"/>
</dbReference>
<evidence type="ECO:0000256" key="2">
    <source>
        <dbReference type="ARBA" id="ARBA00022617"/>
    </source>
</evidence>
<comment type="caution">
    <text evidence="7">The sequence shown here is derived from an EMBL/GenBank/DDBJ whole genome shotgun (WGS) entry which is preliminary data.</text>
</comment>
<evidence type="ECO:0000256" key="5">
    <source>
        <dbReference type="ARBA" id="ARBA00023004"/>
    </source>
</evidence>
<evidence type="ECO:0000256" key="1">
    <source>
        <dbReference type="ARBA" id="ARBA00010617"/>
    </source>
</evidence>
<protein>
    <recommendedName>
        <fullName evidence="9">Cytochrome P450</fullName>
    </recommendedName>
</protein>
<dbReference type="RefSeq" id="WP_344491298.1">
    <property type="nucleotide sequence ID" value="NZ_BAAAQX010000039.1"/>
</dbReference>
<dbReference type="InterPro" id="IPR036396">
    <property type="entry name" value="Cyt_P450_sf"/>
</dbReference>
<evidence type="ECO:0000256" key="6">
    <source>
        <dbReference type="SAM" id="MobiDB-lite"/>
    </source>
</evidence>
<comment type="similarity">
    <text evidence="1">Belongs to the cytochrome P450 family.</text>
</comment>
<evidence type="ECO:0000256" key="3">
    <source>
        <dbReference type="ARBA" id="ARBA00022723"/>
    </source>
</evidence>
<dbReference type="Pfam" id="PF00067">
    <property type="entry name" value="p450"/>
    <property type="match status" value="1"/>
</dbReference>